<accession>A0A919VE37</accession>
<proteinExistence type="predicted"/>
<keyword evidence="4 5" id="KW-0472">Membrane</keyword>
<evidence type="ECO:0000256" key="2">
    <source>
        <dbReference type="ARBA" id="ARBA00022692"/>
    </source>
</evidence>
<dbReference type="InterPro" id="IPR007016">
    <property type="entry name" value="O-antigen_ligase-rel_domated"/>
</dbReference>
<feature type="transmembrane region" description="Helical" evidence="5">
    <location>
        <begin position="220"/>
        <end position="237"/>
    </location>
</feature>
<dbReference type="EMBL" id="BOPZ01000008">
    <property type="protein sequence ID" value="GIM28709.1"/>
    <property type="molecule type" value="Genomic_DNA"/>
</dbReference>
<dbReference type="Pfam" id="PF04932">
    <property type="entry name" value="Wzy_C"/>
    <property type="match status" value="1"/>
</dbReference>
<sequence length="407" mass="46540">MKKIIEYITETFYFKIAYLLLSLFYVTMFSEIKIVSHIGSKIMLLWGVILFVDEIYKRSFLNFNIIKLSLIIFLVFQFISGFIINRNFNNLIPLFINAIMFFVVGFSVKEKNRDKVKTEIADICKVFILITFILSSVSLILFIRKSYITFHGNPYGYLYEGAFIGLYTNENTFGIACAISIIMSLIVIALEKDIKVNRMLPYFINVGLQLLVLTKSGGRSAKLGIVVFLVFIVFIYVKNIYFRLVYILTGLGGLGIIVNNLYKANKIEKVLSGRYELWTTATGVIKHNILFGVGNYNLVNAVKQYSKSELSGIEGGGLHNIFLQIFTANGLFAVISWMIFLLTFFIFIIIRTDRILNKKERVLSIVIISMLLAIVSINIFEASIAYIVSFISLIFWIYAGYIYTLVK</sequence>
<feature type="transmembrane region" description="Helical" evidence="5">
    <location>
        <begin position="12"/>
        <end position="28"/>
    </location>
</feature>
<evidence type="ECO:0000256" key="5">
    <source>
        <dbReference type="SAM" id="Phobius"/>
    </source>
</evidence>
<dbReference type="AlphaFoldDB" id="A0A919VE37"/>
<comment type="subcellular location">
    <subcellularLocation>
        <location evidence="1">Membrane</location>
        <topology evidence="1">Multi-pass membrane protein</topology>
    </subcellularLocation>
</comment>
<dbReference type="PANTHER" id="PTHR37422">
    <property type="entry name" value="TEICHURONIC ACID BIOSYNTHESIS PROTEIN TUAE"/>
    <property type="match status" value="1"/>
</dbReference>
<feature type="transmembrane region" description="Helical" evidence="5">
    <location>
        <begin position="362"/>
        <end position="380"/>
    </location>
</feature>
<evidence type="ECO:0000256" key="3">
    <source>
        <dbReference type="ARBA" id="ARBA00022989"/>
    </source>
</evidence>
<organism evidence="7 8">
    <name type="scientific">Clostridium polyendosporum</name>
    <dbReference type="NCBI Taxonomy" id="69208"/>
    <lineage>
        <taxon>Bacteria</taxon>
        <taxon>Bacillati</taxon>
        <taxon>Bacillota</taxon>
        <taxon>Clostridia</taxon>
        <taxon>Eubacteriales</taxon>
        <taxon>Clostridiaceae</taxon>
        <taxon>Clostridium</taxon>
    </lineage>
</organism>
<evidence type="ECO:0000313" key="8">
    <source>
        <dbReference type="Proteomes" id="UP000679179"/>
    </source>
</evidence>
<keyword evidence="3 5" id="KW-1133">Transmembrane helix</keyword>
<feature type="transmembrane region" description="Helical" evidence="5">
    <location>
        <begin position="321"/>
        <end position="350"/>
    </location>
</feature>
<name>A0A919VE37_9CLOT</name>
<feature type="transmembrane region" description="Helical" evidence="5">
    <location>
        <begin position="120"/>
        <end position="143"/>
    </location>
</feature>
<feature type="transmembrane region" description="Helical" evidence="5">
    <location>
        <begin position="90"/>
        <end position="108"/>
    </location>
</feature>
<evidence type="ECO:0000313" key="7">
    <source>
        <dbReference type="EMBL" id="GIM28709.1"/>
    </source>
</evidence>
<evidence type="ECO:0000256" key="1">
    <source>
        <dbReference type="ARBA" id="ARBA00004141"/>
    </source>
</evidence>
<comment type="caution">
    <text evidence="7">The sequence shown here is derived from an EMBL/GenBank/DDBJ whole genome shotgun (WGS) entry which is preliminary data.</text>
</comment>
<keyword evidence="8" id="KW-1185">Reference proteome</keyword>
<dbReference type="RefSeq" id="WP_212903430.1">
    <property type="nucleotide sequence ID" value="NZ_BOPZ01000008.1"/>
</dbReference>
<protein>
    <recommendedName>
        <fullName evidence="6">O-antigen ligase-related domain-containing protein</fullName>
    </recommendedName>
</protein>
<evidence type="ECO:0000259" key="6">
    <source>
        <dbReference type="Pfam" id="PF04932"/>
    </source>
</evidence>
<feature type="transmembrane region" description="Helical" evidence="5">
    <location>
        <begin position="64"/>
        <end position="84"/>
    </location>
</feature>
<reference evidence="7" key="1">
    <citation type="submission" date="2021-03" db="EMBL/GenBank/DDBJ databases">
        <title>Taxonomic study of Clostridium polyendosporum from meadow-gley soil under rice.</title>
        <authorList>
            <person name="Kobayashi H."/>
            <person name="Tanizawa Y."/>
            <person name="Yagura M."/>
        </authorList>
    </citation>
    <scope>NUCLEOTIDE SEQUENCE</scope>
    <source>
        <strain evidence="7">JCM 30710</strain>
    </source>
</reference>
<feature type="domain" description="O-antigen ligase-related" evidence="6">
    <location>
        <begin position="208"/>
        <end position="338"/>
    </location>
</feature>
<keyword evidence="2 5" id="KW-0812">Transmembrane</keyword>
<gene>
    <name evidence="7" type="ORF">CPJCM30710_13750</name>
</gene>
<feature type="transmembrane region" description="Helical" evidence="5">
    <location>
        <begin position="34"/>
        <end position="52"/>
    </location>
</feature>
<evidence type="ECO:0000256" key="4">
    <source>
        <dbReference type="ARBA" id="ARBA00023136"/>
    </source>
</evidence>
<dbReference type="PANTHER" id="PTHR37422:SF13">
    <property type="entry name" value="LIPOPOLYSACCHARIDE BIOSYNTHESIS PROTEIN PA4999-RELATED"/>
    <property type="match status" value="1"/>
</dbReference>
<feature type="transmembrane region" description="Helical" evidence="5">
    <location>
        <begin position="386"/>
        <end position="406"/>
    </location>
</feature>
<feature type="transmembrane region" description="Helical" evidence="5">
    <location>
        <begin position="173"/>
        <end position="190"/>
    </location>
</feature>
<dbReference type="InterPro" id="IPR051533">
    <property type="entry name" value="WaaL-like"/>
</dbReference>
<dbReference type="Proteomes" id="UP000679179">
    <property type="component" value="Unassembled WGS sequence"/>
</dbReference>
<dbReference type="GO" id="GO:0016020">
    <property type="term" value="C:membrane"/>
    <property type="evidence" value="ECO:0007669"/>
    <property type="project" value="UniProtKB-SubCell"/>
</dbReference>